<dbReference type="PIRSF" id="PIRSF001031">
    <property type="entry name" value="Glu-a-glcsd_SBD"/>
    <property type="match status" value="1"/>
</dbReference>
<evidence type="ECO:0000313" key="16">
    <source>
        <dbReference type="Proteomes" id="UP001283341"/>
    </source>
</evidence>
<evidence type="ECO:0000256" key="9">
    <source>
        <dbReference type="PIRNR" id="PIRNR001031"/>
    </source>
</evidence>
<evidence type="ECO:0000256" key="1">
    <source>
        <dbReference type="ARBA" id="ARBA00001863"/>
    </source>
</evidence>
<feature type="compositionally biased region" description="Low complexity" evidence="12">
    <location>
        <begin position="510"/>
        <end position="527"/>
    </location>
</feature>
<gene>
    <name evidence="15" type="ORF">B0H66DRAFT_535836</name>
</gene>
<dbReference type="InterPro" id="IPR008928">
    <property type="entry name" value="6-hairpin_glycosidase_sf"/>
</dbReference>
<feature type="chain" id="PRO_5041897891" description="Glucoamylase" evidence="13">
    <location>
        <begin position="21"/>
        <end position="636"/>
    </location>
</feature>
<evidence type="ECO:0000256" key="12">
    <source>
        <dbReference type="SAM" id="MobiDB-lite"/>
    </source>
</evidence>
<evidence type="ECO:0000256" key="10">
    <source>
        <dbReference type="PIRSR" id="PIRSR001031-1"/>
    </source>
</evidence>
<evidence type="ECO:0000256" key="6">
    <source>
        <dbReference type="ARBA" id="ARBA00023277"/>
    </source>
</evidence>
<keyword evidence="3 13" id="KW-0732">Signal</keyword>
<dbReference type="PRINTS" id="PR00736">
    <property type="entry name" value="GLHYDRLASE15"/>
</dbReference>
<keyword evidence="5" id="KW-0325">Glycoprotein</keyword>
<keyword evidence="8 9" id="KW-0624">Polysaccharide degradation</keyword>
<dbReference type="GO" id="GO:2001070">
    <property type="term" value="F:starch binding"/>
    <property type="evidence" value="ECO:0007669"/>
    <property type="project" value="InterPro"/>
</dbReference>
<organism evidence="15 16">
    <name type="scientific">Apodospora peruviana</name>
    <dbReference type="NCBI Taxonomy" id="516989"/>
    <lineage>
        <taxon>Eukaryota</taxon>
        <taxon>Fungi</taxon>
        <taxon>Dikarya</taxon>
        <taxon>Ascomycota</taxon>
        <taxon>Pezizomycotina</taxon>
        <taxon>Sordariomycetes</taxon>
        <taxon>Sordariomycetidae</taxon>
        <taxon>Sordariales</taxon>
        <taxon>Lasiosphaeriaceae</taxon>
        <taxon>Apodospora</taxon>
    </lineage>
</organism>
<dbReference type="SMART" id="SM01065">
    <property type="entry name" value="CBM_2"/>
    <property type="match status" value="1"/>
</dbReference>
<feature type="domain" description="CBM20" evidence="14">
    <location>
        <begin position="529"/>
        <end position="636"/>
    </location>
</feature>
<protein>
    <recommendedName>
        <fullName evidence="9">Glucoamylase</fullName>
        <ecNumber evidence="9">3.2.1.3</ecNumber>
    </recommendedName>
    <alternativeName>
        <fullName evidence="9">1,4-alpha-D-glucan glucohydrolase</fullName>
    </alternativeName>
    <alternativeName>
        <fullName evidence="9">Glucan 1,4-alpha-glucosidase</fullName>
    </alternativeName>
</protein>
<evidence type="ECO:0000256" key="11">
    <source>
        <dbReference type="PIRSR" id="PIRSR001031-2"/>
    </source>
</evidence>
<evidence type="ECO:0000256" key="3">
    <source>
        <dbReference type="ARBA" id="ARBA00022729"/>
    </source>
</evidence>
<dbReference type="SUPFAM" id="SSF49452">
    <property type="entry name" value="Starch-binding domain-like"/>
    <property type="match status" value="1"/>
</dbReference>
<dbReference type="PROSITE" id="PS51166">
    <property type="entry name" value="CBM20"/>
    <property type="match status" value="1"/>
</dbReference>
<dbReference type="Gene3D" id="1.50.10.10">
    <property type="match status" value="1"/>
</dbReference>
<name>A0AAE0HXV4_9PEZI</name>
<dbReference type="InterPro" id="IPR013783">
    <property type="entry name" value="Ig-like_fold"/>
</dbReference>
<dbReference type="Pfam" id="PF00723">
    <property type="entry name" value="Glyco_hydro_15"/>
    <property type="match status" value="1"/>
</dbReference>
<comment type="similarity">
    <text evidence="2 9">Belongs to the glycosyl hydrolase 15 family.</text>
</comment>
<evidence type="ECO:0000256" key="4">
    <source>
        <dbReference type="ARBA" id="ARBA00022801"/>
    </source>
</evidence>
<dbReference type="PROSITE" id="PS00820">
    <property type="entry name" value="GLUCOAMYLASE"/>
    <property type="match status" value="1"/>
</dbReference>
<feature type="active site" description="Proton donor" evidence="10">
    <location>
        <position position="215"/>
    </location>
</feature>
<keyword evidence="6 9" id="KW-0119">Carbohydrate metabolism</keyword>
<dbReference type="InterPro" id="IPR011613">
    <property type="entry name" value="GH15-like"/>
</dbReference>
<dbReference type="InterPro" id="IPR046966">
    <property type="entry name" value="Glucoamylase_active_site"/>
</dbReference>
<dbReference type="FunFam" id="1.50.10.10:FF:000018">
    <property type="entry name" value="Glucoamylase"/>
    <property type="match status" value="1"/>
</dbReference>
<reference evidence="15" key="1">
    <citation type="journal article" date="2023" name="Mol. Phylogenet. Evol.">
        <title>Genome-scale phylogeny and comparative genomics of the fungal order Sordariales.</title>
        <authorList>
            <person name="Hensen N."/>
            <person name="Bonometti L."/>
            <person name="Westerberg I."/>
            <person name="Brannstrom I.O."/>
            <person name="Guillou S."/>
            <person name="Cros-Aarteil S."/>
            <person name="Calhoun S."/>
            <person name="Haridas S."/>
            <person name="Kuo A."/>
            <person name="Mondo S."/>
            <person name="Pangilinan J."/>
            <person name="Riley R."/>
            <person name="LaButti K."/>
            <person name="Andreopoulos B."/>
            <person name="Lipzen A."/>
            <person name="Chen C."/>
            <person name="Yan M."/>
            <person name="Daum C."/>
            <person name="Ng V."/>
            <person name="Clum A."/>
            <person name="Steindorff A."/>
            <person name="Ohm R.A."/>
            <person name="Martin F."/>
            <person name="Silar P."/>
            <person name="Natvig D.O."/>
            <person name="Lalanne C."/>
            <person name="Gautier V."/>
            <person name="Ament-Velasquez S.L."/>
            <person name="Kruys A."/>
            <person name="Hutchinson M.I."/>
            <person name="Powell A.J."/>
            <person name="Barry K."/>
            <person name="Miller A.N."/>
            <person name="Grigoriev I.V."/>
            <person name="Debuchy R."/>
            <person name="Gladieux P."/>
            <person name="Hiltunen Thoren M."/>
            <person name="Johannesson H."/>
        </authorList>
    </citation>
    <scope>NUCLEOTIDE SEQUENCE</scope>
    <source>
        <strain evidence="15">CBS 118394</strain>
    </source>
</reference>
<dbReference type="EMBL" id="JAUEDM010000006">
    <property type="protein sequence ID" value="KAK3314938.1"/>
    <property type="molecule type" value="Genomic_DNA"/>
</dbReference>
<evidence type="ECO:0000256" key="7">
    <source>
        <dbReference type="ARBA" id="ARBA00023295"/>
    </source>
</evidence>
<evidence type="ECO:0000256" key="2">
    <source>
        <dbReference type="ARBA" id="ARBA00006188"/>
    </source>
</evidence>
<dbReference type="GO" id="GO:0000272">
    <property type="term" value="P:polysaccharide catabolic process"/>
    <property type="evidence" value="ECO:0007669"/>
    <property type="project" value="UniProtKB-KW"/>
</dbReference>
<dbReference type="InterPro" id="IPR008291">
    <property type="entry name" value="Glucoamylase_SBD"/>
</dbReference>
<dbReference type="Gene3D" id="2.60.40.10">
    <property type="entry name" value="Immunoglobulins"/>
    <property type="match status" value="1"/>
</dbReference>
<dbReference type="InterPro" id="IPR000165">
    <property type="entry name" value="Glucoamylase"/>
</dbReference>
<dbReference type="InterPro" id="IPR034836">
    <property type="entry name" value="CBM20_glucoamylase"/>
</dbReference>
<reference evidence="15" key="2">
    <citation type="submission" date="2023-06" db="EMBL/GenBank/DDBJ databases">
        <authorList>
            <consortium name="Lawrence Berkeley National Laboratory"/>
            <person name="Haridas S."/>
            <person name="Hensen N."/>
            <person name="Bonometti L."/>
            <person name="Westerberg I."/>
            <person name="Brannstrom I.O."/>
            <person name="Guillou S."/>
            <person name="Cros-Aarteil S."/>
            <person name="Calhoun S."/>
            <person name="Kuo A."/>
            <person name="Mondo S."/>
            <person name="Pangilinan J."/>
            <person name="Riley R."/>
            <person name="Labutti K."/>
            <person name="Andreopoulos B."/>
            <person name="Lipzen A."/>
            <person name="Chen C."/>
            <person name="Yanf M."/>
            <person name="Daum C."/>
            <person name="Ng V."/>
            <person name="Clum A."/>
            <person name="Steindorff A."/>
            <person name="Ohm R."/>
            <person name="Martin F."/>
            <person name="Silar P."/>
            <person name="Natvig D."/>
            <person name="Lalanne C."/>
            <person name="Gautier V."/>
            <person name="Ament-Velasquez S.L."/>
            <person name="Kruys A."/>
            <person name="Hutchinson M.I."/>
            <person name="Powell A.J."/>
            <person name="Barry K."/>
            <person name="Miller A.N."/>
            <person name="Grigoriev I.V."/>
            <person name="Debuchy R."/>
            <person name="Gladieux P."/>
            <person name="Thoren M.H."/>
            <person name="Johannesson H."/>
        </authorList>
    </citation>
    <scope>NUCLEOTIDE SEQUENCE</scope>
    <source>
        <strain evidence="15">CBS 118394</strain>
    </source>
</reference>
<dbReference type="FunFam" id="2.60.40.10:FF:000552">
    <property type="entry name" value="Related to glucoamylase"/>
    <property type="match status" value="1"/>
</dbReference>
<evidence type="ECO:0000256" key="8">
    <source>
        <dbReference type="ARBA" id="ARBA00023326"/>
    </source>
</evidence>
<feature type="region of interest" description="Disordered" evidence="12">
    <location>
        <begin position="508"/>
        <end position="527"/>
    </location>
</feature>
<evidence type="ECO:0000256" key="13">
    <source>
        <dbReference type="SAM" id="SignalP"/>
    </source>
</evidence>
<dbReference type="PANTHER" id="PTHR31616:SF12">
    <property type="entry name" value="GLUCOAMYLASE"/>
    <property type="match status" value="1"/>
</dbReference>
<keyword evidence="16" id="KW-1185">Reference proteome</keyword>
<dbReference type="Pfam" id="PF00686">
    <property type="entry name" value="CBM_20"/>
    <property type="match status" value="1"/>
</dbReference>
<dbReference type="AlphaFoldDB" id="A0AAE0HXV4"/>
<comment type="caution">
    <text evidence="15">The sequence shown here is derived from an EMBL/GenBank/DDBJ whole genome shotgun (WGS) entry which is preliminary data.</text>
</comment>
<keyword evidence="7 9" id="KW-0326">Glycosidase</keyword>
<proteinExistence type="inferred from homology"/>
<dbReference type="InterPro" id="IPR012341">
    <property type="entry name" value="6hp_glycosidase-like_sf"/>
</dbReference>
<comment type="catalytic activity">
    <reaction evidence="1 9">
        <text>Hydrolysis of terminal (1-&gt;4)-linked alpha-D-glucose residues successively from non-reducing ends of the chains with release of beta-D-glucose.</text>
        <dbReference type="EC" id="3.2.1.3"/>
    </reaction>
</comment>
<feature type="signal peptide" evidence="13">
    <location>
        <begin position="1"/>
        <end position="20"/>
    </location>
</feature>
<evidence type="ECO:0000259" key="14">
    <source>
        <dbReference type="PROSITE" id="PS51166"/>
    </source>
</evidence>
<evidence type="ECO:0000313" key="15">
    <source>
        <dbReference type="EMBL" id="KAK3314938.1"/>
    </source>
</evidence>
<dbReference type="InterPro" id="IPR002044">
    <property type="entry name" value="CBM20"/>
</dbReference>
<dbReference type="GO" id="GO:0000324">
    <property type="term" value="C:fungal-type vacuole"/>
    <property type="evidence" value="ECO:0007669"/>
    <property type="project" value="TreeGrafter"/>
</dbReference>
<sequence>MHAVSSLLLLGACAFQAVLGGRPDLAARREAEIVKRDVDSFIATEKPYALTRLLCNIGPNGCAAAGAAPGVVVASPSKSNPDYWYTWTRDASLVFKLVVDTFANSYDSNLQTNIQNFIISQAKLQGVSNPSGSFSNGAGLGEPKFYVDLTQYTGAWGRPQRDGPPLRAIALVNYAKWLVNNGYSSTARDVVWPVIKNDLAYTAQYWNQTGFDLWEEVNGSSFFTIASSHRALVEGAALASSLGTSCSACTAVAPQVLCFLQRFWQPNGNYIIANLFINGRNGRDANTLLASIHTFDPTVGCDANTFQPCSDKALANHKAVTDSFRSIYGINNGKAQGTAVAVGRYSEDVYYNGNPWYLCTLAAAEQLYDALYVWKQQGSITVTSTSLAFFKDLVPSITAGTYDSGSATYTSIISAVSTYADGYVNIVAQYAQSEGGMPEQFDRNSGTPIGATHLTWSYAAFRSAADRRAGIVPSSWNAGSGNTVPGTCVGSSVAGSYTSATVTTFPASQTPIPGTPTTTTAPNTEPTGCVTPQEVLVIFNELATTSWGQTIKIVGNVPALGSWNPSNAVTLSANQYTSSNPLWSATIALPAGQSITYKYIRVNSDGSVAWEADPNRSYTVPATCGTTTATRSDSWR</sequence>
<dbReference type="PANTHER" id="PTHR31616">
    <property type="entry name" value="TREHALASE"/>
    <property type="match status" value="1"/>
</dbReference>
<feature type="binding site" evidence="11">
    <location>
        <position position="156"/>
    </location>
    <ligand>
        <name>substrate</name>
    </ligand>
</feature>
<dbReference type="SUPFAM" id="SSF48208">
    <property type="entry name" value="Six-hairpin glycosidases"/>
    <property type="match status" value="1"/>
</dbReference>
<dbReference type="CDD" id="cd05811">
    <property type="entry name" value="CBM20_glucoamylase"/>
    <property type="match status" value="1"/>
</dbReference>
<feature type="active site" description="Proton acceptor" evidence="10">
    <location>
        <position position="212"/>
    </location>
</feature>
<dbReference type="EC" id="3.2.1.3" evidence="9"/>
<dbReference type="GO" id="GO:0004339">
    <property type="term" value="F:glucan 1,4-alpha-glucosidase activity"/>
    <property type="evidence" value="ECO:0007669"/>
    <property type="project" value="UniProtKB-EC"/>
</dbReference>
<keyword evidence="4 9" id="KW-0378">Hydrolase</keyword>
<evidence type="ECO:0000256" key="5">
    <source>
        <dbReference type="ARBA" id="ARBA00023180"/>
    </source>
</evidence>
<dbReference type="Proteomes" id="UP001283341">
    <property type="component" value="Unassembled WGS sequence"/>
</dbReference>
<dbReference type="InterPro" id="IPR013784">
    <property type="entry name" value="Carb-bd-like_fold"/>
</dbReference>
<accession>A0AAE0HXV4</accession>